<gene>
    <name evidence="8" type="ORF">L1F29_29735</name>
</gene>
<comment type="subcellular location">
    <subcellularLocation>
        <location evidence="1">Cell envelope</location>
    </subcellularLocation>
</comment>
<evidence type="ECO:0000256" key="3">
    <source>
        <dbReference type="ARBA" id="ARBA00022448"/>
    </source>
</evidence>
<feature type="signal peptide" evidence="6">
    <location>
        <begin position="1"/>
        <end position="22"/>
    </location>
</feature>
<sequence>MKQKVSLVFLTFILAVVLSACGATDKNSNADQAANNTPSNTAEGNGSTGAGTPETAEPAELTIKHQLGEAKLKQNPEKVVVFDNGVLDTLDKLGVPVTAVPKDGLPAYLEKYKADSYENAGGLKEPDFEKVNALKPDVIFISGRTSEAYEELNEIAPTIFMGVDNANYKASYTENAKILGQIFGKEAEVEAELAKLDESIAALSSKASAEAASGKKGLIVLTNAGKLSVYGKASRFGLIHDVFGVAPVDENIKASTHGDSVTSEYIAEKNPDYLFVVDRDAAVEAEGGETANKTLENDLIKKTNAYKNGKIIYLNADYWYLSGGGLASMAEMIKEVDAAFN</sequence>
<evidence type="ECO:0000313" key="8">
    <source>
        <dbReference type="EMBL" id="UVI29553.1"/>
    </source>
</evidence>
<proteinExistence type="inferred from homology"/>
<reference evidence="8" key="1">
    <citation type="submission" date="2022-01" db="EMBL/GenBank/DDBJ databases">
        <title>Paenibacillus spongiae sp. nov., isolated from marine sponge.</title>
        <authorList>
            <person name="Li Z."/>
            <person name="Zhang M."/>
        </authorList>
    </citation>
    <scope>NUCLEOTIDE SEQUENCE</scope>
    <source>
        <strain evidence="8">PHS-Z3</strain>
    </source>
</reference>
<evidence type="ECO:0000256" key="4">
    <source>
        <dbReference type="ARBA" id="ARBA00022729"/>
    </source>
</evidence>
<feature type="domain" description="Fe/B12 periplasmic-binding" evidence="7">
    <location>
        <begin position="78"/>
        <end position="341"/>
    </location>
</feature>
<dbReference type="PANTHER" id="PTHR30532">
    <property type="entry name" value="IRON III DICITRATE-BINDING PERIPLASMIC PROTEIN"/>
    <property type="match status" value="1"/>
</dbReference>
<dbReference type="InterPro" id="IPR051313">
    <property type="entry name" value="Bact_iron-sidero_bind"/>
</dbReference>
<dbReference type="SUPFAM" id="SSF53807">
    <property type="entry name" value="Helical backbone' metal receptor"/>
    <property type="match status" value="1"/>
</dbReference>
<feature type="region of interest" description="Disordered" evidence="5">
    <location>
        <begin position="29"/>
        <end position="55"/>
    </location>
</feature>
<feature type="compositionally biased region" description="Polar residues" evidence="5">
    <location>
        <begin position="29"/>
        <end position="45"/>
    </location>
</feature>
<feature type="chain" id="PRO_5045228813" evidence="6">
    <location>
        <begin position="23"/>
        <end position="341"/>
    </location>
</feature>
<keyword evidence="4 6" id="KW-0732">Signal</keyword>
<dbReference type="EMBL" id="CP091430">
    <property type="protein sequence ID" value="UVI29553.1"/>
    <property type="molecule type" value="Genomic_DNA"/>
</dbReference>
<dbReference type="PANTHER" id="PTHR30532:SF28">
    <property type="entry name" value="PETROBACTIN-BINDING PROTEIN YCLQ"/>
    <property type="match status" value="1"/>
</dbReference>
<keyword evidence="3" id="KW-0813">Transport</keyword>
<dbReference type="Proteomes" id="UP001057877">
    <property type="component" value="Chromosome"/>
</dbReference>
<dbReference type="Pfam" id="PF01497">
    <property type="entry name" value="Peripla_BP_2"/>
    <property type="match status" value="1"/>
</dbReference>
<dbReference type="Gene3D" id="3.40.50.1980">
    <property type="entry name" value="Nitrogenase molybdenum iron protein domain"/>
    <property type="match status" value="2"/>
</dbReference>
<dbReference type="InterPro" id="IPR033870">
    <property type="entry name" value="FatB"/>
</dbReference>
<dbReference type="PROSITE" id="PS51257">
    <property type="entry name" value="PROKAR_LIPOPROTEIN"/>
    <property type="match status" value="1"/>
</dbReference>
<evidence type="ECO:0000256" key="6">
    <source>
        <dbReference type="SAM" id="SignalP"/>
    </source>
</evidence>
<accession>A0ABY5SA00</accession>
<dbReference type="RefSeq" id="WP_258385642.1">
    <property type="nucleotide sequence ID" value="NZ_CP091430.1"/>
</dbReference>
<evidence type="ECO:0000256" key="2">
    <source>
        <dbReference type="ARBA" id="ARBA00008814"/>
    </source>
</evidence>
<keyword evidence="9" id="KW-1185">Reference proteome</keyword>
<protein>
    <submittedName>
        <fullName evidence="8">Siderophore ABC transporter substrate-binding protein</fullName>
    </submittedName>
</protein>
<evidence type="ECO:0000256" key="5">
    <source>
        <dbReference type="SAM" id="MobiDB-lite"/>
    </source>
</evidence>
<dbReference type="PROSITE" id="PS50983">
    <property type="entry name" value="FE_B12_PBP"/>
    <property type="match status" value="1"/>
</dbReference>
<dbReference type="CDD" id="cd01140">
    <property type="entry name" value="FatB"/>
    <property type="match status" value="1"/>
</dbReference>
<organism evidence="8 9">
    <name type="scientific">Paenibacillus spongiae</name>
    <dbReference type="NCBI Taxonomy" id="2909671"/>
    <lineage>
        <taxon>Bacteria</taxon>
        <taxon>Bacillati</taxon>
        <taxon>Bacillota</taxon>
        <taxon>Bacilli</taxon>
        <taxon>Bacillales</taxon>
        <taxon>Paenibacillaceae</taxon>
        <taxon>Paenibacillus</taxon>
    </lineage>
</organism>
<evidence type="ECO:0000313" key="9">
    <source>
        <dbReference type="Proteomes" id="UP001057877"/>
    </source>
</evidence>
<evidence type="ECO:0000256" key="1">
    <source>
        <dbReference type="ARBA" id="ARBA00004196"/>
    </source>
</evidence>
<evidence type="ECO:0000259" key="7">
    <source>
        <dbReference type="PROSITE" id="PS50983"/>
    </source>
</evidence>
<dbReference type="InterPro" id="IPR002491">
    <property type="entry name" value="ABC_transptr_periplasmic_BD"/>
</dbReference>
<comment type="similarity">
    <text evidence="2">Belongs to the bacterial solute-binding protein 8 family.</text>
</comment>
<name>A0ABY5SA00_9BACL</name>